<dbReference type="SUPFAM" id="SSF54909">
    <property type="entry name" value="Dimeric alpha+beta barrel"/>
    <property type="match status" value="1"/>
</dbReference>
<evidence type="ECO:0000259" key="1">
    <source>
        <dbReference type="PROSITE" id="PS51725"/>
    </source>
</evidence>
<accession>A0A263D4U0</accession>
<dbReference type="InterPro" id="IPR011008">
    <property type="entry name" value="Dimeric_a/b-barrel"/>
</dbReference>
<dbReference type="PANTHER" id="PTHR33336">
    <property type="entry name" value="QUINOL MONOOXYGENASE YGIN-RELATED"/>
    <property type="match status" value="1"/>
</dbReference>
<feature type="domain" description="ABM" evidence="1">
    <location>
        <begin position="2"/>
        <end position="90"/>
    </location>
</feature>
<dbReference type="InParanoid" id="A0A263D4U0"/>
<evidence type="ECO:0000313" key="2">
    <source>
        <dbReference type="EMBL" id="OZM73068.1"/>
    </source>
</evidence>
<dbReference type="Proteomes" id="UP000242444">
    <property type="component" value="Unassembled WGS sequence"/>
</dbReference>
<proteinExistence type="predicted"/>
<dbReference type="AlphaFoldDB" id="A0A263D4U0"/>
<keyword evidence="2" id="KW-0560">Oxidoreductase</keyword>
<dbReference type="Pfam" id="PF03992">
    <property type="entry name" value="ABM"/>
    <property type="match status" value="1"/>
</dbReference>
<keyword evidence="3" id="KW-1185">Reference proteome</keyword>
<organism evidence="2 3">
    <name type="scientific">Amycolatopsis antarctica</name>
    <dbReference type="NCBI Taxonomy" id="1854586"/>
    <lineage>
        <taxon>Bacteria</taxon>
        <taxon>Bacillati</taxon>
        <taxon>Actinomycetota</taxon>
        <taxon>Actinomycetes</taxon>
        <taxon>Pseudonocardiales</taxon>
        <taxon>Pseudonocardiaceae</taxon>
        <taxon>Amycolatopsis</taxon>
    </lineage>
</organism>
<dbReference type="PROSITE" id="PS51725">
    <property type="entry name" value="ABM"/>
    <property type="match status" value="1"/>
</dbReference>
<dbReference type="PANTHER" id="PTHR33336:SF3">
    <property type="entry name" value="ABM DOMAIN-CONTAINING PROTEIN"/>
    <property type="match status" value="1"/>
</dbReference>
<name>A0A263D4U0_9PSEU</name>
<dbReference type="EMBL" id="NKYE01000006">
    <property type="protein sequence ID" value="OZM73068.1"/>
    <property type="molecule type" value="Genomic_DNA"/>
</dbReference>
<evidence type="ECO:0000313" key="3">
    <source>
        <dbReference type="Proteomes" id="UP000242444"/>
    </source>
</evidence>
<dbReference type="GO" id="GO:0004497">
    <property type="term" value="F:monooxygenase activity"/>
    <property type="evidence" value="ECO:0007669"/>
    <property type="project" value="UniProtKB-KW"/>
</dbReference>
<keyword evidence="2" id="KW-0503">Monooxygenase</keyword>
<protein>
    <submittedName>
        <fullName evidence="2">Antibiotic biosynthesis monooxygenase</fullName>
    </submittedName>
</protein>
<reference evidence="2 3" key="1">
    <citation type="submission" date="2017-07" db="EMBL/GenBank/DDBJ databases">
        <title>Amycolatopsis antarcticus sp. nov., isolated from the surface of an Antarcticus brown macroalga.</title>
        <authorList>
            <person name="Wang J."/>
            <person name="Leiva S."/>
            <person name="Huang J."/>
            <person name="Huang Y."/>
        </authorList>
    </citation>
    <scope>NUCLEOTIDE SEQUENCE [LARGE SCALE GENOMIC DNA]</scope>
    <source>
        <strain evidence="2 3">AU-G6</strain>
    </source>
</reference>
<dbReference type="InterPro" id="IPR007138">
    <property type="entry name" value="ABM_dom"/>
</dbReference>
<gene>
    <name evidence="2" type="ORF">CFN78_12690</name>
</gene>
<dbReference type="OrthoDB" id="8452260at2"/>
<dbReference type="Gene3D" id="3.30.70.100">
    <property type="match status" value="1"/>
</dbReference>
<sequence>MILIVVKFTVRPERTDEWLTLVDEFTTATRGEPGNVFFEWSKSVENPNEFVLVEAFESPEAGERHVKSEHFTTAMSWMPDVIAETPKIVNVETPGTGWGEMAELAVRAD</sequence>
<dbReference type="InterPro" id="IPR050744">
    <property type="entry name" value="AI-2_Isomerase_LsrG"/>
</dbReference>
<comment type="caution">
    <text evidence="2">The sequence shown here is derived from an EMBL/GenBank/DDBJ whole genome shotgun (WGS) entry which is preliminary data.</text>
</comment>
<dbReference type="RefSeq" id="WP_094862926.1">
    <property type="nucleotide sequence ID" value="NZ_NKYE01000006.1"/>
</dbReference>